<keyword evidence="1" id="KW-1133">Transmembrane helix</keyword>
<dbReference type="Proteomes" id="UP000783253">
    <property type="component" value="Unassembled WGS sequence"/>
</dbReference>
<dbReference type="NCBIfam" id="TIGR01488">
    <property type="entry name" value="HAD-SF-IB"/>
    <property type="match status" value="1"/>
</dbReference>
<proteinExistence type="predicted"/>
<comment type="caution">
    <text evidence="2">The sequence shown here is derived from an EMBL/GenBank/DDBJ whole genome shotgun (WGS) entry which is preliminary data.</text>
</comment>
<dbReference type="SUPFAM" id="SSF56784">
    <property type="entry name" value="HAD-like"/>
    <property type="match status" value="1"/>
</dbReference>
<dbReference type="Gene3D" id="1.20.1440.100">
    <property type="entry name" value="SG protein - dephosphorylation function"/>
    <property type="match status" value="1"/>
</dbReference>
<gene>
    <name evidence="2" type="ORF">K3152_04395</name>
</gene>
<dbReference type="InterPro" id="IPR023214">
    <property type="entry name" value="HAD_sf"/>
</dbReference>
<keyword evidence="3" id="KW-1185">Reference proteome</keyword>
<sequence>MKVAIYDLDKTLVRRATFTPFLAFAAREVAPWRLVLLPVWVLMMLGYRAGLYDRTSLKTAGMKLMLGHHSVARLEEVGEEFAERHIAAAGWIEPVIAMVEADRSEGARLIVATAAFEFYAKAFARRLSIGEVIATRWDGEGIPGGNCYGETKRARVAEWLGSDPQEHDLRFVSDSFADAPLLEQARDPVFVTASAAKRARAEAAGWRVIAP</sequence>
<feature type="transmembrane region" description="Helical" evidence="1">
    <location>
        <begin position="30"/>
        <end position="49"/>
    </location>
</feature>
<dbReference type="Pfam" id="PF12710">
    <property type="entry name" value="HAD"/>
    <property type="match status" value="1"/>
</dbReference>
<keyword evidence="1" id="KW-0472">Membrane</keyword>
<name>A0ABS7J097_9SPHN</name>
<dbReference type="Gene3D" id="3.40.50.1000">
    <property type="entry name" value="HAD superfamily/HAD-like"/>
    <property type="match status" value="1"/>
</dbReference>
<keyword evidence="1" id="KW-0812">Transmembrane</keyword>
<reference evidence="2 3" key="1">
    <citation type="submission" date="2021-08" db="EMBL/GenBank/DDBJ databases">
        <title>Comparative Genomics Analysis of the Genus Qipengyuania Reveals Extensive Genetic Diversity and Metabolic Versatility, Including the Description of Fifteen Novel Species.</title>
        <authorList>
            <person name="Liu Y."/>
        </authorList>
    </citation>
    <scope>NUCLEOTIDE SEQUENCE [LARGE SCALE GENOMIC DNA]</scope>
    <source>
        <strain evidence="2 3">1NDH17</strain>
    </source>
</reference>
<protein>
    <submittedName>
        <fullName evidence="2">HAD-IB family phosphatase</fullName>
    </submittedName>
</protein>
<dbReference type="RefSeq" id="WP_221572781.1">
    <property type="nucleotide sequence ID" value="NZ_JAIGNK010000001.1"/>
</dbReference>
<accession>A0ABS7J097</accession>
<dbReference type="InterPro" id="IPR036412">
    <property type="entry name" value="HAD-like_sf"/>
</dbReference>
<organism evidence="2 3">
    <name type="scientific">Qipengyuania polymorpha</name>
    <dbReference type="NCBI Taxonomy" id="2867234"/>
    <lineage>
        <taxon>Bacteria</taxon>
        <taxon>Pseudomonadati</taxon>
        <taxon>Pseudomonadota</taxon>
        <taxon>Alphaproteobacteria</taxon>
        <taxon>Sphingomonadales</taxon>
        <taxon>Erythrobacteraceae</taxon>
        <taxon>Qipengyuania</taxon>
    </lineage>
</organism>
<evidence type="ECO:0000313" key="2">
    <source>
        <dbReference type="EMBL" id="MBX7457479.1"/>
    </source>
</evidence>
<dbReference type="EMBL" id="JAIGNK010000001">
    <property type="protein sequence ID" value="MBX7457479.1"/>
    <property type="molecule type" value="Genomic_DNA"/>
</dbReference>
<evidence type="ECO:0000313" key="3">
    <source>
        <dbReference type="Proteomes" id="UP000783253"/>
    </source>
</evidence>
<evidence type="ECO:0000256" key="1">
    <source>
        <dbReference type="SAM" id="Phobius"/>
    </source>
</evidence>